<keyword evidence="2" id="KW-1185">Reference proteome</keyword>
<dbReference type="EMBL" id="CP054490">
    <property type="protein sequence ID" value="QKQ23904.1"/>
    <property type="molecule type" value="Genomic_DNA"/>
</dbReference>
<dbReference type="Proteomes" id="UP000509429">
    <property type="component" value="Chromosome"/>
</dbReference>
<evidence type="ECO:0008006" key="3">
    <source>
        <dbReference type="Google" id="ProtNLM"/>
    </source>
</evidence>
<dbReference type="Gene3D" id="3.40.630.30">
    <property type="match status" value="1"/>
</dbReference>
<dbReference type="SUPFAM" id="SSF55729">
    <property type="entry name" value="Acyl-CoA N-acyltransferases (Nat)"/>
    <property type="match status" value="1"/>
</dbReference>
<proteinExistence type="predicted"/>
<reference evidence="1 2" key="1">
    <citation type="submission" date="2020-05" db="EMBL/GenBank/DDBJ databases">
        <title>Horizontal transmission and recombination maintain forever young bacterial symbiont genomes.</title>
        <authorList>
            <person name="Russell S.L."/>
            <person name="Pepper-Tunick E."/>
            <person name="Svedberg J."/>
            <person name="Byrne A."/>
            <person name="Ruelas Castillo J."/>
            <person name="Vollmers C."/>
            <person name="Beinart R.A."/>
            <person name="Corbett-Detig R."/>
        </authorList>
    </citation>
    <scope>NUCLEOTIDE SEQUENCE [LARGE SCALE GENOMIC DNA]</scope>
    <source>
        <strain evidence="1">JDF_Ridge</strain>
    </source>
</reference>
<accession>A0A6N0HNK0</accession>
<evidence type="ECO:0000313" key="1">
    <source>
        <dbReference type="EMBL" id="QKQ23904.1"/>
    </source>
</evidence>
<evidence type="ECO:0000313" key="2">
    <source>
        <dbReference type="Proteomes" id="UP000509429"/>
    </source>
</evidence>
<name>A0A6N0HNK0_9GAMM</name>
<sequence>MVYQTTNIVEIFRITTRHDFKNQDVATALIEALKQLNKSIILELREDNFKAFQLYQKI</sequence>
<dbReference type="InterPro" id="IPR016181">
    <property type="entry name" value="Acyl_CoA_acyltransferase"/>
</dbReference>
<protein>
    <recommendedName>
        <fullName evidence="3">GNAT family N-acetyltransferase</fullName>
    </recommendedName>
</protein>
<organism evidence="1 2">
    <name type="scientific">Candidatus Ruthia endofausta</name>
    <dbReference type="NCBI Taxonomy" id="2738852"/>
    <lineage>
        <taxon>Bacteria</taxon>
        <taxon>Pseudomonadati</taxon>
        <taxon>Pseudomonadota</taxon>
        <taxon>Gammaproteobacteria</taxon>
        <taxon>Candidatus Pseudothioglobaceae</taxon>
        <taxon>Candidatus Ruthturnera</taxon>
    </lineage>
</organism>
<dbReference type="RefSeq" id="WP_174605344.1">
    <property type="nucleotide sequence ID" value="NZ_CP054490.1"/>
</dbReference>
<dbReference type="KEGG" id="reo:HUE58_01640"/>
<dbReference type="AlphaFoldDB" id="A0A6N0HNK0"/>
<gene>
    <name evidence="1" type="ORF">HUE58_01640</name>
</gene>